<accession>A0A2I2M882</accession>
<dbReference type="GO" id="GO:0015031">
    <property type="term" value="P:protein transport"/>
    <property type="evidence" value="ECO:0007669"/>
    <property type="project" value="UniProtKB-KW"/>
</dbReference>
<dbReference type="AlphaFoldDB" id="A0A2I2M882"/>
<dbReference type="InterPro" id="IPR035958">
    <property type="entry name" value="SecB-like_sf"/>
</dbReference>
<dbReference type="SUPFAM" id="SSF54611">
    <property type="entry name" value="SecB-like"/>
    <property type="match status" value="1"/>
</dbReference>
<evidence type="ECO:0000256" key="1">
    <source>
        <dbReference type="ARBA" id="ARBA00009990"/>
    </source>
</evidence>
<dbReference type="Gene3D" id="3.10.420.10">
    <property type="entry name" value="SecB-like"/>
    <property type="match status" value="1"/>
</dbReference>
<dbReference type="Pfam" id="PF02556">
    <property type="entry name" value="SecB"/>
    <property type="match status" value="1"/>
</dbReference>
<proteinExistence type="inferred from homology"/>
<evidence type="ECO:0000256" key="3">
    <source>
        <dbReference type="ARBA" id="ARBA00022927"/>
    </source>
</evidence>
<name>A0A2I2M882_9FLAO</name>
<dbReference type="Proteomes" id="UP000490060">
    <property type="component" value="Unassembled WGS sequence"/>
</dbReference>
<protein>
    <recommendedName>
        <fullName evidence="7">Preprotein translocase subunit SecB</fullName>
    </recommendedName>
</protein>
<comment type="similarity">
    <text evidence="1">Belongs to the SecB family.</text>
</comment>
<keyword evidence="3" id="KW-0653">Protein transport</keyword>
<dbReference type="PANTHER" id="PTHR36918">
    <property type="match status" value="1"/>
</dbReference>
<keyword evidence="2" id="KW-0813">Transport</keyword>
<keyword evidence="4" id="KW-0811">Translocation</keyword>
<evidence type="ECO:0000256" key="2">
    <source>
        <dbReference type="ARBA" id="ARBA00022448"/>
    </source>
</evidence>
<sequence length="134" mass="15147">MENSGFQFNGFLIKKTKIEIDNTENLNLSIKFKPSGTLNKNKTTFKLVLDVIITEKTSKLNIQVQSEGVFTYRNLTEEKLNQFLYLNAPAILFPYIRSYITSLTALSGISPVILPTLNLSSLKDDLKNNVTIIE</sequence>
<dbReference type="PRINTS" id="PR01594">
    <property type="entry name" value="SECBCHAPRONE"/>
</dbReference>
<dbReference type="PANTHER" id="PTHR36918:SF1">
    <property type="entry name" value="PROTEIN-EXPORT PROTEIN SECB"/>
    <property type="match status" value="1"/>
</dbReference>
<dbReference type="EMBL" id="OENE01000007">
    <property type="protein sequence ID" value="SOU88287.1"/>
    <property type="molecule type" value="Genomic_DNA"/>
</dbReference>
<evidence type="ECO:0008006" key="7">
    <source>
        <dbReference type="Google" id="ProtNLM"/>
    </source>
</evidence>
<dbReference type="InterPro" id="IPR003708">
    <property type="entry name" value="SecB"/>
</dbReference>
<dbReference type="RefSeq" id="WP_058886010.1">
    <property type="nucleotide sequence ID" value="NZ_JAFMUG010000001.1"/>
</dbReference>
<reference evidence="5 6" key="1">
    <citation type="submission" date="2017-11" db="EMBL/GenBank/DDBJ databases">
        <authorList>
            <person name="Duchaud E."/>
        </authorList>
    </citation>
    <scope>NUCLEOTIDE SEQUENCE [LARGE SCALE GENOMIC DNA]</scope>
    <source>
        <strain evidence="5 6">TNO010</strain>
    </source>
</reference>
<evidence type="ECO:0000256" key="4">
    <source>
        <dbReference type="ARBA" id="ARBA00023010"/>
    </source>
</evidence>
<dbReference type="GO" id="GO:0051262">
    <property type="term" value="P:protein tetramerization"/>
    <property type="evidence" value="ECO:0007669"/>
    <property type="project" value="InterPro"/>
</dbReference>
<gene>
    <name evidence="5" type="ORF">TNO010_150239</name>
</gene>
<organism evidence="5 6">
    <name type="scientific">Tenacibaculum finnmarkense genomovar ulcerans</name>
    <dbReference type="NCBI Taxonomy" id="2781388"/>
    <lineage>
        <taxon>Bacteria</taxon>
        <taxon>Pseudomonadati</taxon>
        <taxon>Bacteroidota</taxon>
        <taxon>Flavobacteriia</taxon>
        <taxon>Flavobacteriales</taxon>
        <taxon>Flavobacteriaceae</taxon>
        <taxon>Tenacibaculum</taxon>
        <taxon>Tenacibaculum finnmarkense</taxon>
    </lineage>
</organism>
<dbReference type="GO" id="GO:0051082">
    <property type="term" value="F:unfolded protein binding"/>
    <property type="evidence" value="ECO:0007669"/>
    <property type="project" value="InterPro"/>
</dbReference>
<evidence type="ECO:0000313" key="6">
    <source>
        <dbReference type="Proteomes" id="UP000490060"/>
    </source>
</evidence>
<evidence type="ECO:0000313" key="5">
    <source>
        <dbReference type="EMBL" id="SOU88287.1"/>
    </source>
</evidence>